<dbReference type="InterPro" id="IPR000719">
    <property type="entry name" value="Prot_kinase_dom"/>
</dbReference>
<feature type="binding site" evidence="7 9">
    <location>
        <position position="44"/>
    </location>
    <ligand>
        <name>ATP</name>
        <dbReference type="ChEBI" id="CHEBI:30616"/>
    </ligand>
</feature>
<dbReference type="Proteomes" id="UP000688137">
    <property type="component" value="Unassembled WGS sequence"/>
</dbReference>
<evidence type="ECO:0000256" key="4">
    <source>
        <dbReference type="ARBA" id="ARBA00022777"/>
    </source>
</evidence>
<evidence type="ECO:0000259" key="12">
    <source>
        <dbReference type="PROSITE" id="PS50011"/>
    </source>
</evidence>
<dbReference type="GO" id="GO:0005524">
    <property type="term" value="F:ATP binding"/>
    <property type="evidence" value="ECO:0007669"/>
    <property type="project" value="UniProtKB-UniRule"/>
</dbReference>
<evidence type="ECO:0000256" key="1">
    <source>
        <dbReference type="ARBA" id="ARBA00022527"/>
    </source>
</evidence>
<evidence type="ECO:0000256" key="3">
    <source>
        <dbReference type="ARBA" id="ARBA00022741"/>
    </source>
</evidence>
<dbReference type="SMART" id="SM00220">
    <property type="entry name" value="S_TKc"/>
    <property type="match status" value="1"/>
</dbReference>
<feature type="cross-link" description="Glycyl lysine isopeptide (Lys-Gly) (interchain with G-Cter in SUMO2)" evidence="8">
    <location>
        <position position="139"/>
    </location>
</feature>
<accession>A0A8S1KCF0</accession>
<dbReference type="EMBL" id="CAJJDM010000017">
    <property type="protein sequence ID" value="CAD8052889.1"/>
    <property type="molecule type" value="Genomic_DNA"/>
</dbReference>
<protein>
    <recommendedName>
        <fullName evidence="12">Protein kinase domain-containing protein</fullName>
    </recommendedName>
</protein>
<dbReference type="AlphaFoldDB" id="A0A8S1KCF0"/>
<feature type="domain" description="Protein kinase" evidence="12">
    <location>
        <begin position="15"/>
        <end position="252"/>
    </location>
</feature>
<keyword evidence="14" id="KW-1185">Reference proteome</keyword>
<keyword evidence="5 7" id="KW-0067">ATP-binding</keyword>
<feature type="region of interest" description="Disordered" evidence="11">
    <location>
        <begin position="320"/>
        <end position="339"/>
    </location>
</feature>
<proteinExistence type="inferred from homology"/>
<dbReference type="PROSITE" id="PS00108">
    <property type="entry name" value="PROTEIN_KINASE_ST"/>
    <property type="match status" value="1"/>
</dbReference>
<dbReference type="OMA" id="NSPLGKC"/>
<comment type="similarity">
    <text evidence="10">Belongs to the protein kinase superfamily.</text>
</comment>
<feature type="binding site" evidence="7">
    <location>
        <position position="155"/>
    </location>
    <ligand>
        <name>ATP</name>
        <dbReference type="ChEBI" id="CHEBI:30616"/>
    </ligand>
</feature>
<dbReference type="PANTHER" id="PTHR24350">
    <property type="entry name" value="SERINE/THREONINE-PROTEIN KINASE IAL-RELATED"/>
    <property type="match status" value="1"/>
</dbReference>
<gene>
    <name evidence="13" type="ORF">PPRIM_AZ9-3.1.T0200052</name>
</gene>
<feature type="active site" description="Proton acceptor" evidence="6">
    <location>
        <position position="137"/>
    </location>
</feature>
<dbReference type="GO" id="GO:0004674">
    <property type="term" value="F:protein serine/threonine kinase activity"/>
    <property type="evidence" value="ECO:0007669"/>
    <property type="project" value="UniProtKB-KW"/>
</dbReference>
<keyword evidence="3 7" id="KW-0547">Nucleotide-binding</keyword>
<name>A0A8S1KCF0_PARPR</name>
<dbReference type="PROSITE" id="PS50011">
    <property type="entry name" value="PROTEIN_KINASE_DOM"/>
    <property type="match status" value="1"/>
</dbReference>
<sequence length="339" mass="37975">MSQQFQVKGTKTTYIVYDKVLGKGAYGVVLLAQAINSVSQFAAKIISKKSLSPTDIVNLRNEINIQSKLSHPNVVSMVDAFEDNEYLYMLLEYCNGGCLFTNIQLSGPLREEKAHKYFVQIVQAVQYLHQKNFLHRDIKLSNLLLTHDDQIKLADFTWSTSLSMGYVAPQICGTLEYMPPEVIKNGFQNEKLDIWSLGIVLYEMLHNDLPKNGQFFIKHGISEECKQLMKQMLEVETYKRPSTSEVLSSSWVKKFQRNNGLTINTCRSLSGFTDKLASPQKTALLGSPMGSPLRTAFGSPFGSPMTSPLNSPLGKCTFGSKHVPTEPVSKQRVSTQKLC</sequence>
<evidence type="ECO:0000256" key="11">
    <source>
        <dbReference type="SAM" id="MobiDB-lite"/>
    </source>
</evidence>
<keyword evidence="4" id="KW-0418">Kinase</keyword>
<organism evidence="13 14">
    <name type="scientific">Paramecium primaurelia</name>
    <dbReference type="NCBI Taxonomy" id="5886"/>
    <lineage>
        <taxon>Eukaryota</taxon>
        <taxon>Sar</taxon>
        <taxon>Alveolata</taxon>
        <taxon>Ciliophora</taxon>
        <taxon>Intramacronucleata</taxon>
        <taxon>Oligohymenophorea</taxon>
        <taxon>Peniculida</taxon>
        <taxon>Parameciidae</taxon>
        <taxon>Paramecium</taxon>
    </lineage>
</organism>
<evidence type="ECO:0000313" key="14">
    <source>
        <dbReference type="Proteomes" id="UP000688137"/>
    </source>
</evidence>
<evidence type="ECO:0000256" key="10">
    <source>
        <dbReference type="RuleBase" id="RU000304"/>
    </source>
</evidence>
<dbReference type="PROSITE" id="PS00107">
    <property type="entry name" value="PROTEIN_KINASE_ATP"/>
    <property type="match status" value="1"/>
</dbReference>
<evidence type="ECO:0000256" key="7">
    <source>
        <dbReference type="PIRSR" id="PIRSR630616-2"/>
    </source>
</evidence>
<dbReference type="InterPro" id="IPR008271">
    <property type="entry name" value="Ser/Thr_kinase_AS"/>
</dbReference>
<dbReference type="Pfam" id="PF00069">
    <property type="entry name" value="Pkinase"/>
    <property type="match status" value="1"/>
</dbReference>
<keyword evidence="1 10" id="KW-0723">Serine/threonine-protein kinase</keyword>
<evidence type="ECO:0000256" key="9">
    <source>
        <dbReference type="PROSITE-ProRule" id="PRU10141"/>
    </source>
</evidence>
<dbReference type="InterPro" id="IPR017441">
    <property type="entry name" value="Protein_kinase_ATP_BS"/>
</dbReference>
<evidence type="ECO:0000256" key="2">
    <source>
        <dbReference type="ARBA" id="ARBA00022679"/>
    </source>
</evidence>
<dbReference type="FunFam" id="1.10.510.10:FF:000673">
    <property type="entry name" value="CAMK family protein kinase"/>
    <property type="match status" value="1"/>
</dbReference>
<evidence type="ECO:0000256" key="6">
    <source>
        <dbReference type="PIRSR" id="PIRSR630616-1"/>
    </source>
</evidence>
<comment type="caution">
    <text evidence="13">The sequence shown here is derived from an EMBL/GenBank/DDBJ whole genome shotgun (WGS) entry which is preliminary data.</text>
</comment>
<dbReference type="InterPro" id="IPR030616">
    <property type="entry name" value="Aur-like"/>
</dbReference>
<evidence type="ECO:0000313" key="13">
    <source>
        <dbReference type="EMBL" id="CAD8052889.1"/>
    </source>
</evidence>
<evidence type="ECO:0000256" key="8">
    <source>
        <dbReference type="PIRSR" id="PIRSR630616-3"/>
    </source>
</evidence>
<evidence type="ECO:0000256" key="5">
    <source>
        <dbReference type="ARBA" id="ARBA00022840"/>
    </source>
</evidence>
<keyword evidence="2" id="KW-0808">Transferase</keyword>
<dbReference type="FunFam" id="3.30.200.20:FF:000042">
    <property type="entry name" value="Aurora kinase A"/>
    <property type="match status" value="1"/>
</dbReference>
<reference evidence="13" key="1">
    <citation type="submission" date="2021-01" db="EMBL/GenBank/DDBJ databases">
        <authorList>
            <consortium name="Genoscope - CEA"/>
            <person name="William W."/>
        </authorList>
    </citation>
    <scope>NUCLEOTIDE SEQUENCE</scope>
</reference>